<dbReference type="EMBL" id="JASNFN010000002">
    <property type="protein sequence ID" value="MDP5181579.1"/>
    <property type="molecule type" value="Genomic_DNA"/>
</dbReference>
<protein>
    <recommendedName>
        <fullName evidence="3">Phage tail protein (Tail_P2_I)</fullName>
    </recommendedName>
</protein>
<accession>A0ABT9I7Q0</accession>
<name>A0ABT9I7Q0_9ACTN</name>
<sequence>MSGGTGAARQADALERLLALVPVHVRARDEASSEHLLRSLLAAVAGELAVLESDIEELYASWFAETAPEWVVPYLGDLVGVTDLPPGPLERGLGVGSAAAGSRRAVVANTVAYRRRKGTAAVLEQLARDATGWPARAVEQFRRLAVSTHVNHVRLDRTATVSLRSAGILELGTTGTARGALSSTAHTVEVRTAPSGRGRYGISNVGLFLFPLQVYEARDVPARAGSDGWSVHPLGHRTPLFAVPVPEDGVEQVAEEVHLPVPLRPRRLLHLLREARAGRLPGHELPLAVRVDEEQAALDPQRLRVHAHEDLAVVDEGEDAGRVLPGWQVVVDPVAGRLHPYLDGAPVDPRSLRVRFAYGDTADVGAGTYDRTDTHLAALAADPYRGDPDRGGRRVVAQLAVRADPNGNALGGALADMEASWAAPQQTVTGATSVVSVGDSGAYAGPLAVRLPAQTRLVVVAAAWPDTVRVDGTMAPPAPGVHHPDGLLPRLQGDLAVTGEAGSSLVLDGLVVDGDVVVGDGELGSLTLSSCTVSGRVRVEAGSRANRGLRVSLFRTVAGGVDLPPTVPALLLTDSRLDGRGQRCVVGAAAHLSAEGSTLRGDVEVRSLDASSCLLDGTVIVEHRQTGCLRFSYVGPGSRVPRRFRCVPPSESEPGPRPVYVSDDPGSPSCLALASSCPDVIAEGGEHGREMGVHHHLGRPQRAAAARRLLAPYVPVGLQLGFFGR</sequence>
<gene>
    <name evidence="1" type="ORF">QOZ88_02930</name>
</gene>
<reference evidence="2" key="1">
    <citation type="submission" date="2023-05" db="EMBL/GenBank/DDBJ databases">
        <title>Draft genome of Pseudofrankia sp. BMG5.37.</title>
        <authorList>
            <person name="Gtari M."/>
            <person name="Ghodhbane F."/>
            <person name="Sbissi I."/>
        </authorList>
    </citation>
    <scope>NUCLEOTIDE SEQUENCE [LARGE SCALE GENOMIC DNA]</scope>
    <source>
        <strain evidence="2">BMG 814</strain>
    </source>
</reference>
<keyword evidence="2" id="KW-1185">Reference proteome</keyword>
<organism evidence="1 2">
    <name type="scientific">Blastococcus carthaginiensis</name>
    <dbReference type="NCBI Taxonomy" id="3050034"/>
    <lineage>
        <taxon>Bacteria</taxon>
        <taxon>Bacillati</taxon>
        <taxon>Actinomycetota</taxon>
        <taxon>Actinomycetes</taxon>
        <taxon>Geodermatophilales</taxon>
        <taxon>Geodermatophilaceae</taxon>
        <taxon>Blastococcus</taxon>
    </lineage>
</organism>
<comment type="caution">
    <text evidence="1">The sequence shown here is derived from an EMBL/GenBank/DDBJ whole genome shotgun (WGS) entry which is preliminary data.</text>
</comment>
<evidence type="ECO:0000313" key="1">
    <source>
        <dbReference type="EMBL" id="MDP5181579.1"/>
    </source>
</evidence>
<proteinExistence type="predicted"/>
<evidence type="ECO:0008006" key="3">
    <source>
        <dbReference type="Google" id="ProtNLM"/>
    </source>
</evidence>
<dbReference type="Proteomes" id="UP001233673">
    <property type="component" value="Unassembled WGS sequence"/>
</dbReference>
<evidence type="ECO:0000313" key="2">
    <source>
        <dbReference type="Proteomes" id="UP001233673"/>
    </source>
</evidence>
<dbReference type="RefSeq" id="WP_305998298.1">
    <property type="nucleotide sequence ID" value="NZ_JASNFN010000002.1"/>
</dbReference>